<protein>
    <submittedName>
        <fullName evidence="1">DNA topoisomerase 2</fullName>
    </submittedName>
</protein>
<comment type="caution">
    <text evidence="1">The sequence shown here is derived from an EMBL/GenBank/DDBJ whole genome shotgun (WGS) entry which is preliminary data.</text>
</comment>
<keyword evidence="1" id="KW-0413">Isomerase</keyword>
<dbReference type="GO" id="GO:0003918">
    <property type="term" value="F:DNA topoisomerase type II (double strand cut, ATP-hydrolyzing) activity"/>
    <property type="evidence" value="ECO:0007669"/>
    <property type="project" value="InterPro"/>
</dbReference>
<feature type="non-terminal residue" evidence="1">
    <location>
        <position position="1"/>
    </location>
</feature>
<accession>A0A699R1M3</accession>
<dbReference type="GO" id="GO:0003677">
    <property type="term" value="F:DNA binding"/>
    <property type="evidence" value="ECO:0007669"/>
    <property type="project" value="InterPro"/>
</dbReference>
<dbReference type="GO" id="GO:0005524">
    <property type="term" value="F:ATP binding"/>
    <property type="evidence" value="ECO:0007669"/>
    <property type="project" value="InterPro"/>
</dbReference>
<reference evidence="1" key="1">
    <citation type="journal article" date="2019" name="Sci. Rep.">
        <title>Draft genome of Tanacetum cinerariifolium, the natural source of mosquito coil.</title>
        <authorList>
            <person name="Yamashiro T."/>
            <person name="Shiraishi A."/>
            <person name="Satake H."/>
            <person name="Nakayama K."/>
        </authorList>
    </citation>
    <scope>NUCLEOTIDE SEQUENCE</scope>
</reference>
<evidence type="ECO:0000313" key="1">
    <source>
        <dbReference type="EMBL" id="GFC80060.1"/>
    </source>
</evidence>
<sequence>VKMQELQHEMDAKEKEIDVLTKATSKSLWQRDLNALDRQLQLDGNYPRIDENNFQSSQDSR</sequence>
<organism evidence="1">
    <name type="scientific">Tanacetum cinerariifolium</name>
    <name type="common">Dalmatian daisy</name>
    <name type="synonym">Chrysanthemum cinerariifolium</name>
    <dbReference type="NCBI Taxonomy" id="118510"/>
    <lineage>
        <taxon>Eukaryota</taxon>
        <taxon>Viridiplantae</taxon>
        <taxon>Streptophyta</taxon>
        <taxon>Embryophyta</taxon>
        <taxon>Tracheophyta</taxon>
        <taxon>Spermatophyta</taxon>
        <taxon>Magnoliopsida</taxon>
        <taxon>eudicotyledons</taxon>
        <taxon>Gunneridae</taxon>
        <taxon>Pentapetalae</taxon>
        <taxon>asterids</taxon>
        <taxon>campanulids</taxon>
        <taxon>Asterales</taxon>
        <taxon>Asteraceae</taxon>
        <taxon>Asteroideae</taxon>
        <taxon>Anthemideae</taxon>
        <taxon>Anthemidinae</taxon>
        <taxon>Tanacetum</taxon>
    </lineage>
</organism>
<dbReference type="InterPro" id="IPR013757">
    <property type="entry name" value="Topo_IIA_A_a_sf"/>
</dbReference>
<dbReference type="EMBL" id="BKCJ011073317">
    <property type="protein sequence ID" value="GFC80060.1"/>
    <property type="molecule type" value="Genomic_DNA"/>
</dbReference>
<feature type="non-terminal residue" evidence="1">
    <location>
        <position position="61"/>
    </location>
</feature>
<dbReference type="Gene3D" id="1.10.268.10">
    <property type="entry name" value="Topoisomerase, domain 3"/>
    <property type="match status" value="1"/>
</dbReference>
<gene>
    <name evidence="1" type="ORF">Tci_852030</name>
</gene>
<dbReference type="AlphaFoldDB" id="A0A699R1M3"/>
<name>A0A699R1M3_TANCI</name>
<proteinExistence type="predicted"/>